<dbReference type="AlphaFoldDB" id="T1A0A3"/>
<keyword evidence="3" id="KW-0067">ATP-binding</keyword>
<evidence type="ECO:0000256" key="3">
    <source>
        <dbReference type="ARBA" id="ARBA00022840"/>
    </source>
</evidence>
<dbReference type="SUPFAM" id="SSF52374">
    <property type="entry name" value="Nucleotidylyl transferase"/>
    <property type="match status" value="1"/>
</dbReference>
<accession>T1A0A3</accession>
<evidence type="ECO:0000256" key="1">
    <source>
        <dbReference type="ARBA" id="ARBA00022598"/>
    </source>
</evidence>
<sequence>MPFGTEAPPAPTSVLSRTLATEPDLRRRASEVAVAIRQVVSDLSAQTTAEWAVALDQLGGARPVPTPSGGGSTGEFPELPGAVAGRVVLRLAPFPSGALHIGNGRLLYVNDYYRQRYDGKLYLVFDDTIGSDEKRIEPEFFPMILEDLELTGVRPDRVFYKSDRVPRFYPWAR</sequence>
<dbReference type="GO" id="GO:0005829">
    <property type="term" value="C:cytosol"/>
    <property type="evidence" value="ECO:0007669"/>
    <property type="project" value="TreeGrafter"/>
</dbReference>
<feature type="domain" description="Glutamyl/glutaminyl-tRNA synthetase class Ib catalytic" evidence="6">
    <location>
        <begin position="87"/>
        <end position="172"/>
    </location>
</feature>
<dbReference type="InterPro" id="IPR014729">
    <property type="entry name" value="Rossmann-like_a/b/a_fold"/>
</dbReference>
<proteinExistence type="predicted"/>
<dbReference type="GO" id="GO:0006425">
    <property type="term" value="P:glutaminyl-tRNA aminoacylation"/>
    <property type="evidence" value="ECO:0007669"/>
    <property type="project" value="TreeGrafter"/>
</dbReference>
<reference evidence="7" key="1">
    <citation type="submission" date="2013-08" db="EMBL/GenBank/DDBJ databases">
        <authorList>
            <person name="Mendez C."/>
            <person name="Richter M."/>
            <person name="Ferrer M."/>
            <person name="Sanchez J."/>
        </authorList>
    </citation>
    <scope>NUCLEOTIDE SEQUENCE</scope>
</reference>
<keyword evidence="4" id="KW-0648">Protein biosynthesis</keyword>
<keyword evidence="1" id="KW-0436">Ligase</keyword>
<dbReference type="InterPro" id="IPR020058">
    <property type="entry name" value="Glu/Gln-tRNA-synth_Ib_cat-dom"/>
</dbReference>
<evidence type="ECO:0000256" key="2">
    <source>
        <dbReference type="ARBA" id="ARBA00022741"/>
    </source>
</evidence>
<evidence type="ECO:0000259" key="6">
    <source>
        <dbReference type="Pfam" id="PF00749"/>
    </source>
</evidence>
<comment type="caution">
    <text evidence="7">The sequence shown here is derived from an EMBL/GenBank/DDBJ whole genome shotgun (WGS) entry which is preliminary data.</text>
</comment>
<feature type="non-terminal residue" evidence="7">
    <location>
        <position position="173"/>
    </location>
</feature>
<evidence type="ECO:0000256" key="5">
    <source>
        <dbReference type="ARBA" id="ARBA00023146"/>
    </source>
</evidence>
<dbReference type="Pfam" id="PF00749">
    <property type="entry name" value="tRNA-synt_1c"/>
    <property type="match status" value="1"/>
</dbReference>
<dbReference type="PROSITE" id="PS00178">
    <property type="entry name" value="AA_TRNA_LIGASE_I"/>
    <property type="match status" value="1"/>
</dbReference>
<evidence type="ECO:0000313" key="7">
    <source>
        <dbReference type="EMBL" id="EQD35240.1"/>
    </source>
</evidence>
<dbReference type="InterPro" id="IPR050132">
    <property type="entry name" value="Gln/Glu-tRNA_Ligase"/>
</dbReference>
<dbReference type="Gene3D" id="3.40.50.620">
    <property type="entry name" value="HUPs"/>
    <property type="match status" value="1"/>
</dbReference>
<dbReference type="GO" id="GO:0005524">
    <property type="term" value="F:ATP binding"/>
    <property type="evidence" value="ECO:0007669"/>
    <property type="project" value="UniProtKB-KW"/>
</dbReference>
<protein>
    <submittedName>
        <fullName evidence="7">Glutamyl-tRNA synthetase</fullName>
    </submittedName>
</protein>
<dbReference type="GO" id="GO:0004819">
    <property type="term" value="F:glutamine-tRNA ligase activity"/>
    <property type="evidence" value="ECO:0007669"/>
    <property type="project" value="TreeGrafter"/>
</dbReference>
<gene>
    <name evidence="7" type="ORF">B1A_18391</name>
</gene>
<keyword evidence="5 7" id="KW-0030">Aminoacyl-tRNA synthetase</keyword>
<dbReference type="PANTHER" id="PTHR43097">
    <property type="entry name" value="GLUTAMINE-TRNA LIGASE"/>
    <property type="match status" value="1"/>
</dbReference>
<reference evidence="7" key="2">
    <citation type="journal article" date="2014" name="ISME J.">
        <title>Microbial stratification in low pH oxic and suboxic macroscopic growths along an acid mine drainage.</title>
        <authorList>
            <person name="Mendez-Garcia C."/>
            <person name="Mesa V."/>
            <person name="Sprenger R.R."/>
            <person name="Richter M."/>
            <person name="Diez M.S."/>
            <person name="Solano J."/>
            <person name="Bargiela R."/>
            <person name="Golyshina O.V."/>
            <person name="Manteca A."/>
            <person name="Ramos J.L."/>
            <person name="Gallego J.R."/>
            <person name="Llorente I."/>
            <person name="Martins Dos Santos V.A."/>
            <person name="Jensen O.N."/>
            <person name="Pelaez A.I."/>
            <person name="Sanchez J."/>
            <person name="Ferrer M."/>
        </authorList>
    </citation>
    <scope>NUCLEOTIDE SEQUENCE</scope>
</reference>
<dbReference type="InterPro" id="IPR001412">
    <property type="entry name" value="aa-tRNA-synth_I_CS"/>
</dbReference>
<organism evidence="7">
    <name type="scientific">mine drainage metagenome</name>
    <dbReference type="NCBI Taxonomy" id="410659"/>
    <lineage>
        <taxon>unclassified sequences</taxon>
        <taxon>metagenomes</taxon>
        <taxon>ecological metagenomes</taxon>
    </lineage>
</organism>
<dbReference type="EMBL" id="AUZX01013568">
    <property type="protein sequence ID" value="EQD35240.1"/>
    <property type="molecule type" value="Genomic_DNA"/>
</dbReference>
<dbReference type="PANTHER" id="PTHR43097:SF5">
    <property type="entry name" value="GLUTAMATE--TRNA LIGASE"/>
    <property type="match status" value="1"/>
</dbReference>
<keyword evidence="2" id="KW-0547">Nucleotide-binding</keyword>
<evidence type="ECO:0000256" key="4">
    <source>
        <dbReference type="ARBA" id="ARBA00022917"/>
    </source>
</evidence>
<name>T1A0A3_9ZZZZ</name>